<comment type="caution">
    <text evidence="1">The sequence shown here is derived from an EMBL/GenBank/DDBJ whole genome shotgun (WGS) entry which is preliminary data.</text>
</comment>
<evidence type="ECO:0000313" key="1">
    <source>
        <dbReference type="EMBL" id="MDM5272599.1"/>
    </source>
</evidence>
<sequence>MKKIMIILGVIVLGWLGTTAYISNSFKGEFDQYIQTVNKLYASQGVYYKADVNSSFFTSDVKLEIHFDEKRLGKAITDVYANFIELPVKVEYKVEHGPIFYRDGFGIGFAKFNAEMKASEMLAGKFKENLVEAIPEDITLYLTEVLCFDKKLKMKMHSNAITLTENGEKVEIEPLVGSGLIDTKTLLGSFDITFPKMSVEGNGITAGITGTTLHVEMKDILGGKYLLGEGQFKIAKVTMEQDGLSKPVEMDFTMNFNTGREEGDYLMIAFDMQFNQEGLDQLDPTVNEIAKQANFAMKLHGLSPEALKKLEEVNQKQVEMTDTLYAMMMETDPSKAEAAQKRAEVAQETYMNTLTEAFRAMLVKDRTKMSASLDFTTKDDAKSSMSFSIGYVGEALTGSLEEMTAYLQTKPLEYLALDADLNFNEKHFALNPSPQEQQQAKMGLDMAVMQGFMSLENGIYSTKLEYKPKVLKINGQDKTQEILPMLEMSMAQGTMN</sequence>
<dbReference type="RefSeq" id="WP_289414425.1">
    <property type="nucleotide sequence ID" value="NZ_JAQIBD010000004.1"/>
</dbReference>
<protein>
    <submittedName>
        <fullName evidence="1">DUF945 family protein</fullName>
    </submittedName>
</protein>
<dbReference type="InterPro" id="IPR010352">
    <property type="entry name" value="DUF945"/>
</dbReference>
<gene>
    <name evidence="1" type="ORF">PGH07_10495</name>
</gene>
<name>A0ABT7R0H8_9BACT</name>
<accession>A0ABT7R0H8</accession>
<dbReference type="Proteomes" id="UP001169069">
    <property type="component" value="Unassembled WGS sequence"/>
</dbReference>
<proteinExistence type="predicted"/>
<dbReference type="EMBL" id="JAQIBD010000004">
    <property type="protein sequence ID" value="MDM5272599.1"/>
    <property type="molecule type" value="Genomic_DNA"/>
</dbReference>
<reference evidence="1" key="1">
    <citation type="submission" date="2023-01" db="EMBL/GenBank/DDBJ databases">
        <title>Sulfurovum sp. zt1-1 genome assembly.</title>
        <authorList>
            <person name="Wang J."/>
        </authorList>
    </citation>
    <scope>NUCLEOTIDE SEQUENCE</scope>
    <source>
        <strain evidence="1">Zt1-1</strain>
    </source>
</reference>
<organism evidence="1 2">
    <name type="scientific">Sulfurovum zhangzhouensis</name>
    <dbReference type="NCBI Taxonomy" id="3019067"/>
    <lineage>
        <taxon>Bacteria</taxon>
        <taxon>Pseudomonadati</taxon>
        <taxon>Campylobacterota</taxon>
        <taxon>Epsilonproteobacteria</taxon>
        <taxon>Campylobacterales</taxon>
        <taxon>Sulfurovaceae</taxon>
        <taxon>Sulfurovum</taxon>
    </lineage>
</organism>
<keyword evidence="2" id="KW-1185">Reference proteome</keyword>
<evidence type="ECO:0000313" key="2">
    <source>
        <dbReference type="Proteomes" id="UP001169069"/>
    </source>
</evidence>
<dbReference type="Pfam" id="PF06097">
    <property type="entry name" value="DUF945"/>
    <property type="match status" value="1"/>
</dbReference>